<evidence type="ECO:0000259" key="3">
    <source>
        <dbReference type="PROSITE" id="PS51233"/>
    </source>
</evidence>
<feature type="signal peptide" evidence="2">
    <location>
        <begin position="1"/>
        <end position="19"/>
    </location>
</feature>
<sequence length="705" mass="75492">MKYFFTLALVAACFVPAKAATCNPSVQEVKTIPYTILGETLNFDIGYLPDAISDVTITAEFLGDLNAVVSADVQLGASTNICTLADSEDSSPLLGLGLGLDVNCGKDSKTVTISAEVFNQDHSTISMAIDAKLGVTSLLCNDQGTISISYVKSCPSACIPSVQEVKTIPYTIIGETLNFDIGYLPDAISDVTITAEFLGDLNAVVSADVQLGASTNICTLADSSALLDLSLGLGANCGKDSKTVTISAEVFNQDHSTISIAIDAKLGVTSLLCNDQGTISISYLKSCPSTCVPSVQEVKAIPYNIIGQTLNFDFGYLPNAISDVTVVAEFIGDLNAVVSADVQLGASTNLCTLADSSALLDLNLGLGAYCGKDSKTITISAEVFNQDHSIISIAIDAKLGLTSFLCADNIGTILVSYLQDVKDCASSSEPPVTAPVAPPVSPPVPAPTRSETGGDPHFTTWKNEHFEYHGQCDLILVHDADFADGLGLDIQIRTKIVRYWSYIKTVAINIGNDILEIEGSADSEDAEAHYWFNLEYQGELDTFAGFPVTQKLPSVYKRHYSIDLSSKYPGASIDVHLYREFVRIKFNGDESFYGNTVGLLGDVKTGKTLARDGVTELNDFVDFGDEWQVLPSEPMLFHQTAHPQFPELCVKPEDPRGERKRRLGESNISVEVAEAACAILKDPLTIKDCVMDILNTQDLDMVGAF</sequence>
<dbReference type="PROSITE" id="PS51233">
    <property type="entry name" value="VWFD"/>
    <property type="match status" value="1"/>
</dbReference>
<proteinExistence type="predicted"/>
<evidence type="ECO:0000313" key="4">
    <source>
        <dbReference type="EMBL" id="CAJ1948543.1"/>
    </source>
</evidence>
<dbReference type="InterPro" id="IPR001846">
    <property type="entry name" value="VWF_type-D"/>
</dbReference>
<dbReference type="Proteomes" id="UP001295423">
    <property type="component" value="Unassembled WGS sequence"/>
</dbReference>
<dbReference type="EMBL" id="CAKOGP040001747">
    <property type="protein sequence ID" value="CAJ1948543.1"/>
    <property type="molecule type" value="Genomic_DNA"/>
</dbReference>
<feature type="chain" id="PRO_5042264578" description="VWFD domain-containing protein" evidence="2">
    <location>
        <begin position="20"/>
        <end position="705"/>
    </location>
</feature>
<feature type="domain" description="VWFD" evidence="3">
    <location>
        <begin position="448"/>
        <end position="636"/>
    </location>
</feature>
<feature type="compositionally biased region" description="Pro residues" evidence="1">
    <location>
        <begin position="432"/>
        <end position="446"/>
    </location>
</feature>
<evidence type="ECO:0000313" key="5">
    <source>
        <dbReference type="Proteomes" id="UP001295423"/>
    </source>
</evidence>
<evidence type="ECO:0000256" key="2">
    <source>
        <dbReference type="SAM" id="SignalP"/>
    </source>
</evidence>
<protein>
    <recommendedName>
        <fullName evidence="3">VWFD domain-containing protein</fullName>
    </recommendedName>
</protein>
<reference evidence="4" key="1">
    <citation type="submission" date="2023-08" db="EMBL/GenBank/DDBJ databases">
        <authorList>
            <person name="Audoor S."/>
            <person name="Bilcke G."/>
        </authorList>
    </citation>
    <scope>NUCLEOTIDE SEQUENCE</scope>
</reference>
<name>A0AAD2FPX5_9STRA</name>
<evidence type="ECO:0000256" key="1">
    <source>
        <dbReference type="SAM" id="MobiDB-lite"/>
    </source>
</evidence>
<feature type="region of interest" description="Disordered" evidence="1">
    <location>
        <begin position="429"/>
        <end position="451"/>
    </location>
</feature>
<organism evidence="4 5">
    <name type="scientific">Cylindrotheca closterium</name>
    <dbReference type="NCBI Taxonomy" id="2856"/>
    <lineage>
        <taxon>Eukaryota</taxon>
        <taxon>Sar</taxon>
        <taxon>Stramenopiles</taxon>
        <taxon>Ochrophyta</taxon>
        <taxon>Bacillariophyta</taxon>
        <taxon>Bacillariophyceae</taxon>
        <taxon>Bacillariophycidae</taxon>
        <taxon>Bacillariales</taxon>
        <taxon>Bacillariaceae</taxon>
        <taxon>Cylindrotheca</taxon>
    </lineage>
</organism>
<comment type="caution">
    <text evidence="4">The sequence shown here is derived from an EMBL/GenBank/DDBJ whole genome shotgun (WGS) entry which is preliminary data.</text>
</comment>
<gene>
    <name evidence="4" type="ORF">CYCCA115_LOCUS11669</name>
</gene>
<keyword evidence="2" id="KW-0732">Signal</keyword>
<keyword evidence="5" id="KW-1185">Reference proteome</keyword>
<accession>A0AAD2FPX5</accession>
<dbReference type="AlphaFoldDB" id="A0AAD2FPX5"/>